<proteinExistence type="predicted"/>
<name>C6M8X9_NEISI</name>
<dbReference type="AlphaFoldDB" id="C6M8X9"/>
<keyword evidence="2" id="KW-1185">Reference proteome</keyword>
<organism evidence="1 2">
    <name type="scientific">Neisseria sicca ATCC 29256</name>
    <dbReference type="NCBI Taxonomy" id="547045"/>
    <lineage>
        <taxon>Bacteria</taxon>
        <taxon>Pseudomonadati</taxon>
        <taxon>Pseudomonadota</taxon>
        <taxon>Betaproteobacteria</taxon>
        <taxon>Neisseriales</taxon>
        <taxon>Neisseriaceae</taxon>
        <taxon>Neisseria</taxon>
    </lineage>
</organism>
<reference evidence="1" key="1">
    <citation type="submission" date="2009-07" db="EMBL/GenBank/DDBJ databases">
        <authorList>
            <person name="Weinstock G."/>
            <person name="Sodergren E."/>
            <person name="Clifton S."/>
            <person name="Fulton L."/>
            <person name="Fulton B."/>
            <person name="Courtney L."/>
            <person name="Fronick C."/>
            <person name="Harrison M."/>
            <person name="Strong C."/>
            <person name="Farmer C."/>
            <person name="Delahaunty K."/>
            <person name="Markovic C."/>
            <person name="Hall O."/>
            <person name="Minx P."/>
            <person name="Tomlinson C."/>
            <person name="Mitreva M."/>
            <person name="Nelson J."/>
            <person name="Hou S."/>
            <person name="Wollam A."/>
            <person name="Pepin K.H."/>
            <person name="Johnson M."/>
            <person name="Bhonagiri V."/>
            <person name="Nash W.E."/>
            <person name="Warren W."/>
            <person name="Chinwalla A."/>
            <person name="Mardis E.R."/>
            <person name="Wilson R.K."/>
        </authorList>
    </citation>
    <scope>NUCLEOTIDE SEQUENCE [LARGE SCALE GENOMIC DNA]</scope>
    <source>
        <strain evidence="1">ATCC 29256</strain>
    </source>
</reference>
<evidence type="ECO:0000313" key="2">
    <source>
        <dbReference type="Proteomes" id="UP000005365"/>
    </source>
</evidence>
<dbReference type="EMBL" id="ACKO02000024">
    <property type="protein sequence ID" value="EET43209.1"/>
    <property type="molecule type" value="Genomic_DNA"/>
</dbReference>
<comment type="caution">
    <text evidence="1">The sequence shown here is derived from an EMBL/GenBank/DDBJ whole genome shotgun (WGS) entry which is preliminary data.</text>
</comment>
<gene>
    <name evidence="1" type="ORF">NEISICOT_03004</name>
</gene>
<sequence>MSDKNEKGRLKIFSDDLFHNMQTSACEISNGLNLKRTTTVKTVRGEQNPSFNSVHYTLLI</sequence>
<accession>C6M8X9</accession>
<protein>
    <submittedName>
        <fullName evidence="1">Uncharacterized protein</fullName>
    </submittedName>
</protein>
<evidence type="ECO:0000313" key="1">
    <source>
        <dbReference type="EMBL" id="EET43209.1"/>
    </source>
</evidence>
<dbReference type="Proteomes" id="UP000005365">
    <property type="component" value="Unassembled WGS sequence"/>
</dbReference>